<dbReference type="Proteomes" id="UP001600941">
    <property type="component" value="Unassembled WGS sequence"/>
</dbReference>
<comment type="caution">
    <text evidence="2">The sequence shown here is derived from an EMBL/GenBank/DDBJ whole genome shotgun (WGS) entry which is preliminary data.</text>
</comment>
<accession>A0ABQ0BNN7</accession>
<dbReference type="PANTHER" id="PTHR12121:SF36">
    <property type="entry name" value="ENDONUCLEASE_EXONUCLEASE_PHOSPHATASE DOMAIN-CONTAINING PROTEIN"/>
    <property type="match status" value="1"/>
</dbReference>
<evidence type="ECO:0000259" key="1">
    <source>
        <dbReference type="Pfam" id="PF03372"/>
    </source>
</evidence>
<dbReference type="EMBL" id="BAABZQ010000001">
    <property type="protein sequence ID" value="GAA6498155.1"/>
    <property type="molecule type" value="Genomic_DNA"/>
</dbReference>
<dbReference type="GO" id="GO:0004519">
    <property type="term" value="F:endonuclease activity"/>
    <property type="evidence" value="ECO:0007669"/>
    <property type="project" value="UniProtKB-KW"/>
</dbReference>
<gene>
    <name evidence="2" type="ORF">K340107D12_09710</name>
</gene>
<dbReference type="InterPro" id="IPR050410">
    <property type="entry name" value="CCR4/nocturin_mRNA_transcr"/>
</dbReference>
<dbReference type="CDD" id="cd09083">
    <property type="entry name" value="EEP-1"/>
    <property type="match status" value="1"/>
</dbReference>
<keyword evidence="2" id="KW-0255">Endonuclease</keyword>
<dbReference type="Gene3D" id="3.60.10.10">
    <property type="entry name" value="Endonuclease/exonuclease/phosphatase"/>
    <property type="match status" value="1"/>
</dbReference>
<dbReference type="Pfam" id="PF03372">
    <property type="entry name" value="Exo_endo_phos"/>
    <property type="match status" value="1"/>
</dbReference>
<protein>
    <submittedName>
        <fullName evidence="2">Endonuclease/exonuclease/phosphatase family protein</fullName>
    </submittedName>
</protein>
<proteinExistence type="predicted"/>
<evidence type="ECO:0000313" key="2">
    <source>
        <dbReference type="EMBL" id="GAA6498155.1"/>
    </source>
</evidence>
<sequence>MKLVTFNIRCDFGQDGENCFCRRRDLIAAKIRREQPDIICFQEVLPHVAVWLKENLKGYYVIGCGRDENLEDEQVSVAYRRDRVNLISMDTFWLSDEPYVPGSRYACQSICPRVCTGAVFSYSGGPGKAYLFRLYNIHLDHMGGEARRLGLELILKRADREPAFQNIPVILAGDFNAEPDSPELAVLKSRREFTNVTEGIGVTYHGFEPEDMPERIDYIYAGAPFVCQSVEKWEDREGNVWLSDHYPICAVLEPGDCGE</sequence>
<dbReference type="PANTHER" id="PTHR12121">
    <property type="entry name" value="CARBON CATABOLITE REPRESSOR PROTEIN 4"/>
    <property type="match status" value="1"/>
</dbReference>
<evidence type="ECO:0000313" key="3">
    <source>
        <dbReference type="Proteomes" id="UP001600941"/>
    </source>
</evidence>
<dbReference type="SUPFAM" id="SSF56219">
    <property type="entry name" value="DNase I-like"/>
    <property type="match status" value="1"/>
</dbReference>
<keyword evidence="2" id="KW-0540">Nuclease</keyword>
<name>A0ABQ0BNN7_9FIRM</name>
<organism evidence="2 3">
    <name type="scientific">Blautia parvula</name>
    <dbReference type="NCBI Taxonomy" id="2877527"/>
    <lineage>
        <taxon>Bacteria</taxon>
        <taxon>Bacillati</taxon>
        <taxon>Bacillota</taxon>
        <taxon>Clostridia</taxon>
        <taxon>Lachnospirales</taxon>
        <taxon>Lachnospiraceae</taxon>
        <taxon>Blautia</taxon>
    </lineage>
</organism>
<dbReference type="RefSeq" id="WP_227211621.1">
    <property type="nucleotide sequence ID" value="NZ_BAABZQ010000001.1"/>
</dbReference>
<keyword evidence="3" id="KW-1185">Reference proteome</keyword>
<reference evidence="2 3" key="1">
    <citation type="submission" date="2024-04" db="EMBL/GenBank/DDBJ databases">
        <title>Defined microbial consortia suppress multidrug-resistant proinflammatory Enterobacteriaceae via ecological control.</title>
        <authorList>
            <person name="Furuichi M."/>
            <person name="Kawaguchi T."/>
            <person name="Pust M."/>
            <person name="Yasuma K."/>
            <person name="Plichta D."/>
            <person name="Hasegawa N."/>
            <person name="Ohya T."/>
            <person name="Bhattarai S."/>
            <person name="Sasajima S."/>
            <person name="Aoto Y."/>
            <person name="Tuganbaev T."/>
            <person name="Yaginuma M."/>
            <person name="Ueda M."/>
            <person name="Okahashi N."/>
            <person name="Amafuji K."/>
            <person name="Kiridooshi Y."/>
            <person name="Sugita K."/>
            <person name="Strazar M."/>
            <person name="Skelly A."/>
            <person name="Suda W."/>
            <person name="Hattori M."/>
            <person name="Nakamoto N."/>
            <person name="Caballero S."/>
            <person name="Norman J."/>
            <person name="Olle B."/>
            <person name="Tanoue T."/>
            <person name="Arita M."/>
            <person name="Bucci V."/>
            <person name="Atarashi K."/>
            <person name="Xavier R."/>
            <person name="Honda K."/>
        </authorList>
    </citation>
    <scope>NUCLEOTIDE SEQUENCE [LARGE SCALE GENOMIC DNA]</scope>
    <source>
        <strain evidence="3">k34-0107-D12</strain>
    </source>
</reference>
<keyword evidence="2" id="KW-0378">Hydrolase</keyword>
<dbReference type="InterPro" id="IPR005135">
    <property type="entry name" value="Endo/exonuclease/phosphatase"/>
</dbReference>
<dbReference type="InterPro" id="IPR036691">
    <property type="entry name" value="Endo/exonu/phosph_ase_sf"/>
</dbReference>
<feature type="domain" description="Endonuclease/exonuclease/phosphatase" evidence="1">
    <location>
        <begin position="4"/>
        <end position="245"/>
    </location>
</feature>